<dbReference type="OrthoDB" id="5289013at2"/>
<proteinExistence type="predicted"/>
<dbReference type="InterPro" id="IPR011623">
    <property type="entry name" value="7TMR_DISM_rcpt_extracell_dom1"/>
</dbReference>
<evidence type="ECO:0000259" key="5">
    <source>
        <dbReference type="PROSITE" id="PS50887"/>
    </source>
</evidence>
<dbReference type="PANTHER" id="PTHR45138:SF9">
    <property type="entry name" value="DIGUANYLATE CYCLASE DGCM-RELATED"/>
    <property type="match status" value="1"/>
</dbReference>
<evidence type="ECO:0000256" key="2">
    <source>
        <dbReference type="ARBA" id="ARBA00034247"/>
    </source>
</evidence>
<feature type="transmembrane region" description="Helical" evidence="3">
    <location>
        <begin position="380"/>
        <end position="401"/>
    </location>
</feature>
<feature type="domain" description="GGDEF" evidence="5">
    <location>
        <begin position="481"/>
        <end position="616"/>
    </location>
</feature>
<feature type="transmembrane region" description="Helical" evidence="3">
    <location>
        <begin position="229"/>
        <end position="251"/>
    </location>
</feature>
<organism evidence="6 7">
    <name type="scientific">Mariprofundus ferrinatatus</name>
    <dbReference type="NCBI Taxonomy" id="1921087"/>
    <lineage>
        <taxon>Bacteria</taxon>
        <taxon>Pseudomonadati</taxon>
        <taxon>Pseudomonadota</taxon>
        <taxon>Candidatius Mariprofundia</taxon>
        <taxon>Mariprofundales</taxon>
        <taxon>Mariprofundaceae</taxon>
        <taxon>Mariprofundus</taxon>
    </lineage>
</organism>
<dbReference type="InterPro" id="IPR043128">
    <property type="entry name" value="Rev_trsase/Diguanyl_cyclase"/>
</dbReference>
<feature type="transmembrane region" description="Helical" evidence="3">
    <location>
        <begin position="198"/>
        <end position="222"/>
    </location>
</feature>
<evidence type="ECO:0000256" key="4">
    <source>
        <dbReference type="SAM" id="SignalP"/>
    </source>
</evidence>
<keyword evidence="3" id="KW-0812">Transmembrane</keyword>
<feature type="transmembrane region" description="Helical" evidence="3">
    <location>
        <begin position="297"/>
        <end position="317"/>
    </location>
</feature>
<dbReference type="EMBL" id="CP018800">
    <property type="protein sequence ID" value="ATX81523.1"/>
    <property type="molecule type" value="Genomic_DNA"/>
</dbReference>
<keyword evidence="3" id="KW-1133">Transmembrane helix</keyword>
<reference evidence="6 7" key="1">
    <citation type="submission" date="2016-12" db="EMBL/GenBank/DDBJ databases">
        <title>Isolation and genomic insights into novel planktonic Zetaproteobacteria from stratified waters of the Chesapeake Bay.</title>
        <authorList>
            <person name="McAllister S.M."/>
            <person name="Kato S."/>
            <person name="Chan C.S."/>
            <person name="Chiu B.K."/>
            <person name="Field E.K."/>
        </authorList>
    </citation>
    <scope>NUCLEOTIDE SEQUENCE [LARGE SCALE GENOMIC DNA]</scope>
    <source>
        <strain evidence="6 7">CP-8</strain>
    </source>
</reference>
<dbReference type="InterPro" id="IPR011622">
    <property type="entry name" value="7TMR_DISM_rcpt_extracell_dom2"/>
</dbReference>
<feature type="chain" id="PRO_5014810611" description="diguanylate cyclase" evidence="4">
    <location>
        <begin position="40"/>
        <end position="618"/>
    </location>
</feature>
<comment type="catalytic activity">
    <reaction evidence="2">
        <text>2 GTP = 3',3'-c-di-GMP + 2 diphosphate</text>
        <dbReference type="Rhea" id="RHEA:24898"/>
        <dbReference type="ChEBI" id="CHEBI:33019"/>
        <dbReference type="ChEBI" id="CHEBI:37565"/>
        <dbReference type="ChEBI" id="CHEBI:58805"/>
        <dbReference type="EC" id="2.7.7.65"/>
    </reaction>
</comment>
<evidence type="ECO:0000313" key="7">
    <source>
        <dbReference type="Proteomes" id="UP000231637"/>
    </source>
</evidence>
<dbReference type="CDD" id="cd01949">
    <property type="entry name" value="GGDEF"/>
    <property type="match status" value="1"/>
</dbReference>
<dbReference type="InterPro" id="IPR000160">
    <property type="entry name" value="GGDEF_dom"/>
</dbReference>
<keyword evidence="7" id="KW-1185">Reference proteome</keyword>
<dbReference type="PROSITE" id="PS50887">
    <property type="entry name" value="GGDEF"/>
    <property type="match status" value="1"/>
</dbReference>
<dbReference type="GO" id="GO:0052621">
    <property type="term" value="F:diguanylate cyclase activity"/>
    <property type="evidence" value="ECO:0007669"/>
    <property type="project" value="UniProtKB-EC"/>
</dbReference>
<dbReference type="Pfam" id="PF07696">
    <property type="entry name" value="7TMR-DISMED2"/>
    <property type="match status" value="1"/>
</dbReference>
<evidence type="ECO:0000313" key="6">
    <source>
        <dbReference type="EMBL" id="ATX81523.1"/>
    </source>
</evidence>
<dbReference type="InterPro" id="IPR050469">
    <property type="entry name" value="Diguanylate_Cyclase"/>
</dbReference>
<dbReference type="GO" id="GO:0043709">
    <property type="term" value="P:cell adhesion involved in single-species biofilm formation"/>
    <property type="evidence" value="ECO:0007669"/>
    <property type="project" value="TreeGrafter"/>
</dbReference>
<feature type="transmembrane region" description="Helical" evidence="3">
    <location>
        <begin position="355"/>
        <end position="374"/>
    </location>
</feature>
<dbReference type="GO" id="GO:1902201">
    <property type="term" value="P:negative regulation of bacterial-type flagellum-dependent cell motility"/>
    <property type="evidence" value="ECO:0007669"/>
    <property type="project" value="TreeGrafter"/>
</dbReference>
<dbReference type="PANTHER" id="PTHR45138">
    <property type="entry name" value="REGULATORY COMPONENTS OF SENSORY TRANSDUCTION SYSTEM"/>
    <property type="match status" value="1"/>
</dbReference>
<dbReference type="InterPro" id="IPR029787">
    <property type="entry name" value="Nucleotide_cyclase"/>
</dbReference>
<dbReference type="Pfam" id="PF00990">
    <property type="entry name" value="GGDEF"/>
    <property type="match status" value="1"/>
</dbReference>
<evidence type="ECO:0000256" key="1">
    <source>
        <dbReference type="ARBA" id="ARBA00012528"/>
    </source>
</evidence>
<dbReference type="AlphaFoldDB" id="A0A2K8L2P5"/>
<dbReference type="EC" id="2.7.7.65" evidence="1"/>
<gene>
    <name evidence="6" type="ORF">Ga0123462_0653</name>
</gene>
<evidence type="ECO:0000256" key="3">
    <source>
        <dbReference type="SAM" id="Phobius"/>
    </source>
</evidence>
<accession>A0A2K8L2P5</accession>
<dbReference type="Gene3D" id="2.60.40.2380">
    <property type="match status" value="1"/>
</dbReference>
<keyword evidence="4" id="KW-0732">Signal</keyword>
<dbReference type="Gene3D" id="3.30.70.270">
    <property type="match status" value="1"/>
</dbReference>
<dbReference type="Pfam" id="PF07695">
    <property type="entry name" value="7TMR-DISM_7TM"/>
    <property type="match status" value="1"/>
</dbReference>
<protein>
    <recommendedName>
        <fullName evidence="1">diguanylate cyclase</fullName>
        <ecNumber evidence="1">2.7.7.65</ecNumber>
    </recommendedName>
</protein>
<keyword evidence="3" id="KW-0472">Membrane</keyword>
<name>A0A2K8L2P5_9PROT</name>
<dbReference type="KEGG" id="mfn:Ga0123462_0653"/>
<dbReference type="FunFam" id="3.30.70.270:FF:000001">
    <property type="entry name" value="Diguanylate cyclase domain protein"/>
    <property type="match status" value="1"/>
</dbReference>
<dbReference type="Proteomes" id="UP000231637">
    <property type="component" value="Chromosome"/>
</dbReference>
<dbReference type="RefSeq" id="WP_100264973.1">
    <property type="nucleotide sequence ID" value="NZ_CP018800.1"/>
</dbReference>
<feature type="transmembrane region" description="Helical" evidence="3">
    <location>
        <begin position="263"/>
        <end position="285"/>
    </location>
</feature>
<feature type="transmembrane region" description="Helical" evidence="3">
    <location>
        <begin position="323"/>
        <end position="343"/>
    </location>
</feature>
<sequence length="618" mass="69882">MDRRTPSFRIFRYAAFYCKAALLCLCLIAGLFISIQAQAAATLQLQASEPIYSLGDRVEYLEDRDGTLEISTILNEPEQTWQKHSADIPSFGFSNSAFWFRLTITADKTEERLLDISHPLLDEVSLYLLSKGHLIRQFHTGDLRLYKDRPLNHLGFVFPVTLEAQKPLTLYLRVKSAGSVQVPMKLWSETAFHDSDEVVMSAIGIYFGVIISLILYNLFLYLRVFEPAYIYYVLYVMMFGLFIAGLTGWGYKFLWPEAVGFQQYGLAIFICMGSVFVCRFVHYFLDLPKNAPRVGKLLVTAVLLLLGMLAALPFTSYHIVVQMALAMTIIISTTSLYVGVMLWRKGEVMARYFTIAWAAFLVAVILAILEKFAILPRTFLAEGVLPLGMALEVILLSMALGERINSEKQQRIQAQEHIIVVQEKHQLELEQKVEERTIELEKANAQLHLLATTDGLTGIFNRRHFLERGTHDIKVARRYKRPIAMIMLDIDHFKQVNDTYGHDAGDQAIRHLVGICNALKRETDLIGRLGGEEFGILLLETSAESACEIAERLRQEIENSPLDYEGAEIRYTISQGVCTVSGDAQKLAIEEILKIADKALYEAKESGRNRVVSVPGKK</sequence>
<dbReference type="NCBIfam" id="TIGR00254">
    <property type="entry name" value="GGDEF"/>
    <property type="match status" value="1"/>
</dbReference>
<dbReference type="SUPFAM" id="SSF55073">
    <property type="entry name" value="Nucleotide cyclase"/>
    <property type="match status" value="1"/>
</dbReference>
<dbReference type="SMART" id="SM00267">
    <property type="entry name" value="GGDEF"/>
    <property type="match status" value="1"/>
</dbReference>
<dbReference type="GO" id="GO:0005886">
    <property type="term" value="C:plasma membrane"/>
    <property type="evidence" value="ECO:0007669"/>
    <property type="project" value="TreeGrafter"/>
</dbReference>
<feature type="signal peptide" evidence="4">
    <location>
        <begin position="1"/>
        <end position="39"/>
    </location>
</feature>